<feature type="domain" description="Peptidase M16 N-terminal" evidence="2">
    <location>
        <begin position="45"/>
        <end position="189"/>
    </location>
</feature>
<dbReference type="SUPFAM" id="SSF63411">
    <property type="entry name" value="LuxS/MPP-like metallohydrolase"/>
    <property type="match status" value="1"/>
</dbReference>
<dbReference type="EMBL" id="JAHJDP010000088">
    <property type="protein sequence ID" value="MBU2692396.1"/>
    <property type="molecule type" value="Genomic_DNA"/>
</dbReference>
<dbReference type="Proteomes" id="UP000777784">
    <property type="component" value="Unassembled WGS sequence"/>
</dbReference>
<sequence length="241" mass="26657">MRRQSNRAQQMQEIMLLLILIGLLLAPAAPCSAQGFSFRPVLIPSSEMPTIAIRVLFETGSGDDPNGREGLCSVAALTMAGGGTSDLSHWDVVNALYPYAAQIHVQVDKDYTVFTATFHREVLESVYPVFRDLLTRPRWDPDDFQREWNDAVNFINRELVGENDEELGKAALEKFIYGAGPYGHPIRGTTTGLDSITLADAQKFALEHFVRARMRVGIAGAYPNTFPGRVMTDLNLLPEGT</sequence>
<gene>
    <name evidence="3" type="ORF">KJ970_15845</name>
</gene>
<comment type="caution">
    <text evidence="3">The sequence shown here is derived from an EMBL/GenBank/DDBJ whole genome shotgun (WGS) entry which is preliminary data.</text>
</comment>
<dbReference type="AlphaFoldDB" id="A0A948W870"/>
<dbReference type="GO" id="GO:0046872">
    <property type="term" value="F:metal ion binding"/>
    <property type="evidence" value="ECO:0007669"/>
    <property type="project" value="InterPro"/>
</dbReference>
<proteinExistence type="inferred from homology"/>
<organism evidence="3 4">
    <name type="scientific">Eiseniibacteriota bacterium</name>
    <dbReference type="NCBI Taxonomy" id="2212470"/>
    <lineage>
        <taxon>Bacteria</taxon>
        <taxon>Candidatus Eiseniibacteriota</taxon>
    </lineage>
</organism>
<dbReference type="Gene3D" id="3.30.830.10">
    <property type="entry name" value="Metalloenzyme, LuxS/M16 peptidase-like"/>
    <property type="match status" value="1"/>
</dbReference>
<accession>A0A948W870</accession>
<evidence type="ECO:0000313" key="4">
    <source>
        <dbReference type="Proteomes" id="UP000777784"/>
    </source>
</evidence>
<dbReference type="PANTHER" id="PTHR11851:SF49">
    <property type="entry name" value="MITOCHONDRIAL-PROCESSING PEPTIDASE SUBUNIT ALPHA"/>
    <property type="match status" value="1"/>
</dbReference>
<reference evidence="3" key="1">
    <citation type="submission" date="2021-05" db="EMBL/GenBank/DDBJ databases">
        <title>Energy efficiency and biological interactions define the core microbiome of deep oligotrophic groundwater.</title>
        <authorList>
            <person name="Mehrshad M."/>
            <person name="Lopez-Fernandez M."/>
            <person name="Bell E."/>
            <person name="Bernier-Latmani R."/>
            <person name="Bertilsson S."/>
            <person name="Dopson M."/>
        </authorList>
    </citation>
    <scope>NUCLEOTIDE SEQUENCE</scope>
    <source>
        <strain evidence="3">Modern_marine.mb.64</strain>
    </source>
</reference>
<dbReference type="Pfam" id="PF00675">
    <property type="entry name" value="Peptidase_M16"/>
    <property type="match status" value="1"/>
</dbReference>
<evidence type="ECO:0000256" key="1">
    <source>
        <dbReference type="ARBA" id="ARBA00007261"/>
    </source>
</evidence>
<dbReference type="PANTHER" id="PTHR11851">
    <property type="entry name" value="METALLOPROTEASE"/>
    <property type="match status" value="1"/>
</dbReference>
<dbReference type="InterPro" id="IPR011249">
    <property type="entry name" value="Metalloenz_LuxS/M16"/>
</dbReference>
<name>A0A948W870_UNCEI</name>
<evidence type="ECO:0000313" key="3">
    <source>
        <dbReference type="EMBL" id="MBU2692396.1"/>
    </source>
</evidence>
<dbReference type="InterPro" id="IPR011765">
    <property type="entry name" value="Pept_M16_N"/>
</dbReference>
<dbReference type="InterPro" id="IPR050361">
    <property type="entry name" value="MPP/UQCRC_Complex"/>
</dbReference>
<evidence type="ECO:0000259" key="2">
    <source>
        <dbReference type="Pfam" id="PF00675"/>
    </source>
</evidence>
<feature type="non-terminal residue" evidence="3">
    <location>
        <position position="241"/>
    </location>
</feature>
<comment type="similarity">
    <text evidence="1">Belongs to the peptidase M16 family.</text>
</comment>
<protein>
    <submittedName>
        <fullName evidence="3">Insulinase family protein</fullName>
    </submittedName>
</protein>